<reference evidence="1 2" key="2">
    <citation type="journal article" date="2014" name="Genome Announc.">
        <title>Complete Genome Sequence of Methanoregula formicica SMSPT, a Mesophilic Hydrogenotrophic Methanogen Isolated from a Methanogenic Upflow Anaerobic Sludge Blanket Reactor.</title>
        <authorList>
            <person name="Yamamoto K."/>
            <person name="Tamaki H."/>
            <person name="Cadillo-Quiroz H."/>
            <person name="Imachi H."/>
            <person name="Kyrpides N."/>
            <person name="Woyke T."/>
            <person name="Goodwin L."/>
            <person name="Zinder S.H."/>
            <person name="Kamagata Y."/>
            <person name="Liu W.T."/>
        </authorList>
    </citation>
    <scope>NUCLEOTIDE SEQUENCE [LARGE SCALE GENOMIC DNA]</scope>
    <source>
        <strain evidence="2">DSM 22288 / NBRC 105244 / SMSP</strain>
    </source>
</reference>
<dbReference type="InParanoid" id="L0HF62"/>
<name>L0HF62_METFS</name>
<dbReference type="Proteomes" id="UP000010824">
    <property type="component" value="Chromosome"/>
</dbReference>
<evidence type="ECO:0008006" key="3">
    <source>
        <dbReference type="Google" id="ProtNLM"/>
    </source>
</evidence>
<evidence type="ECO:0000313" key="1">
    <source>
        <dbReference type="EMBL" id="AGB02436.1"/>
    </source>
</evidence>
<accession>L0HF62</accession>
<dbReference type="KEGG" id="mfo:Metfor_1398"/>
<proteinExistence type="predicted"/>
<protein>
    <recommendedName>
        <fullName evidence="3">Xylanase/chitin deacetylase</fullName>
    </recommendedName>
</protein>
<organism evidence="1 2">
    <name type="scientific">Methanoregula formicica (strain DSM 22288 / NBRC 105244 / SMSP)</name>
    <dbReference type="NCBI Taxonomy" id="593750"/>
    <lineage>
        <taxon>Archaea</taxon>
        <taxon>Methanobacteriati</taxon>
        <taxon>Methanobacteriota</taxon>
        <taxon>Stenosarchaea group</taxon>
        <taxon>Methanomicrobia</taxon>
        <taxon>Methanomicrobiales</taxon>
        <taxon>Methanoregulaceae</taxon>
        <taxon>Methanoregula</taxon>
    </lineage>
</organism>
<gene>
    <name evidence="1" type="ordered locus">Metfor_1398</name>
</gene>
<sequence>MSRDFTLDKYRELCTALIECGYSPLTVCDYLERRHTRDSPLNNIAIIRHDIDRKIRNALCIAELEHTLDIQSSFYFRYPDTFKPEIVQKIRDLGHEIGYHYEAFVKAKGDPVKAIHIFEMELCSMREIFDIKTICMHGNPMSRYDNRDLWQHYDFKDFKILGEAYLSFQGADIQYLTDTGRNWNGMNSLRDNMPGTRSNSQPVQTTDNLIDWIKNHKKTSLYLTVHPERWTNHNGEWVINYTLDHMVNCGKKILMMVR</sequence>
<dbReference type="eggNOG" id="arCOG04934">
    <property type="taxonomic scope" value="Archaea"/>
</dbReference>
<keyword evidence="2" id="KW-1185">Reference proteome</keyword>
<dbReference type="AlphaFoldDB" id="L0HF62"/>
<reference evidence="2" key="1">
    <citation type="submission" date="2011-12" db="EMBL/GenBank/DDBJ databases">
        <title>Complete sequence of Methanoregula formicicum SMSP.</title>
        <authorList>
            <person name="Lucas S."/>
            <person name="Han J."/>
            <person name="Lapidus A."/>
            <person name="Cheng J.-F."/>
            <person name="Goodwin L."/>
            <person name="Pitluck S."/>
            <person name="Peters L."/>
            <person name="Ovchinnikova G."/>
            <person name="Teshima H."/>
            <person name="Detter J.C."/>
            <person name="Han C."/>
            <person name="Tapia R."/>
            <person name="Land M."/>
            <person name="Hauser L."/>
            <person name="Kyrpides N."/>
            <person name="Ivanova N."/>
            <person name="Pagani I."/>
            <person name="Imachi H."/>
            <person name="Tamaki H."/>
            <person name="Sekiguchi Y."/>
            <person name="Kamagata Y."/>
            <person name="Cadillo-Quiroz H."/>
            <person name="Zinder S."/>
            <person name="Liu W.-T."/>
            <person name="Woyke T."/>
        </authorList>
    </citation>
    <scope>NUCLEOTIDE SEQUENCE [LARGE SCALE GENOMIC DNA]</scope>
    <source>
        <strain evidence="2">DSM 22288 / NBRC 105244 / SMSP</strain>
    </source>
</reference>
<dbReference type="HOGENOM" id="CLU_070520_0_0_2"/>
<evidence type="ECO:0000313" key="2">
    <source>
        <dbReference type="Proteomes" id="UP000010824"/>
    </source>
</evidence>
<dbReference type="EMBL" id="CP003167">
    <property type="protein sequence ID" value="AGB02436.1"/>
    <property type="molecule type" value="Genomic_DNA"/>
</dbReference>
<dbReference type="STRING" id="593750.Metfor_1398"/>